<dbReference type="SUPFAM" id="SSF53335">
    <property type="entry name" value="S-adenosyl-L-methionine-dependent methyltransferases"/>
    <property type="match status" value="1"/>
</dbReference>
<feature type="compositionally biased region" description="Polar residues" evidence="1">
    <location>
        <begin position="1"/>
        <end position="13"/>
    </location>
</feature>
<keyword evidence="2" id="KW-0808">Transferase</keyword>
<dbReference type="GO" id="GO:0032259">
    <property type="term" value="P:methylation"/>
    <property type="evidence" value="ECO:0007669"/>
    <property type="project" value="UniProtKB-KW"/>
</dbReference>
<keyword evidence="3" id="KW-1185">Reference proteome</keyword>
<dbReference type="OrthoDB" id="10061782at2759"/>
<accession>A0A8H6MSZ9</accession>
<protein>
    <submittedName>
        <fullName evidence="2">Methyltransferase</fullName>
    </submittedName>
</protein>
<name>A0A8H6MSZ9_9PEZI</name>
<dbReference type="Proteomes" id="UP000639643">
    <property type="component" value="Unassembled WGS sequence"/>
</dbReference>
<evidence type="ECO:0000256" key="1">
    <source>
        <dbReference type="SAM" id="MobiDB-lite"/>
    </source>
</evidence>
<evidence type="ECO:0000313" key="2">
    <source>
        <dbReference type="EMBL" id="KAF6807046.1"/>
    </source>
</evidence>
<dbReference type="EMBL" id="WIGM01000994">
    <property type="protein sequence ID" value="KAF6807046.1"/>
    <property type="molecule type" value="Genomic_DNA"/>
</dbReference>
<proteinExistence type="predicted"/>
<dbReference type="Pfam" id="PF13489">
    <property type="entry name" value="Methyltransf_23"/>
    <property type="match status" value="1"/>
</dbReference>
<evidence type="ECO:0000313" key="3">
    <source>
        <dbReference type="Proteomes" id="UP000639643"/>
    </source>
</evidence>
<organism evidence="2 3">
    <name type="scientific">Colletotrichum musicola</name>
    <dbReference type="NCBI Taxonomy" id="2175873"/>
    <lineage>
        <taxon>Eukaryota</taxon>
        <taxon>Fungi</taxon>
        <taxon>Dikarya</taxon>
        <taxon>Ascomycota</taxon>
        <taxon>Pezizomycotina</taxon>
        <taxon>Sordariomycetes</taxon>
        <taxon>Hypocreomycetidae</taxon>
        <taxon>Glomerellales</taxon>
        <taxon>Glomerellaceae</taxon>
        <taxon>Colletotrichum</taxon>
        <taxon>Colletotrichum orchidearum species complex</taxon>
    </lineage>
</organism>
<dbReference type="GO" id="GO:0008168">
    <property type="term" value="F:methyltransferase activity"/>
    <property type="evidence" value="ECO:0007669"/>
    <property type="project" value="UniProtKB-KW"/>
</dbReference>
<gene>
    <name evidence="2" type="ORF">CMUS01_14223</name>
</gene>
<dbReference type="AlphaFoldDB" id="A0A8H6MSZ9"/>
<sequence>MSLSTAGPTSPADTTKGADAYNTTNLKTYDTLVFGVVTPYGWRCPTDKLIAFFNRNIARAADPYAKGSGQGTPPTRVLDIGVGTGYFPARAPLPRWTEYVLADLNEDCLDVTLPVIERAHPEVGARARKVVGDFLAQGDEPKSMFSKTSALPAGGFDAVSLMFLLHCLPGPTARKVEAAGRMGRLLRPGGVVFGATILGKGVSRNPLARLVLWLNNYMGVFDNHQDDAVSFLVPLQKMFNEVRYEVVGCMLLFEASDPRL</sequence>
<dbReference type="Gene3D" id="3.40.50.150">
    <property type="entry name" value="Vaccinia Virus protein VP39"/>
    <property type="match status" value="1"/>
</dbReference>
<keyword evidence="2" id="KW-0489">Methyltransferase</keyword>
<dbReference type="InterPro" id="IPR029063">
    <property type="entry name" value="SAM-dependent_MTases_sf"/>
</dbReference>
<reference evidence="2" key="1">
    <citation type="journal article" date="2020" name="Phytopathology">
        <title>Genome Sequence Resources of Colletotrichum truncatum, C. plurivorum, C. musicola, and C. sojae: Four Species Pathogenic to Soybean (Glycine max).</title>
        <authorList>
            <person name="Rogerio F."/>
            <person name="Boufleur T.R."/>
            <person name="Ciampi-Guillardi M."/>
            <person name="Sukno S.A."/>
            <person name="Thon M.R."/>
            <person name="Massola Junior N.S."/>
            <person name="Baroncelli R."/>
        </authorList>
    </citation>
    <scope>NUCLEOTIDE SEQUENCE</scope>
    <source>
        <strain evidence="2">LFN0074</strain>
    </source>
</reference>
<feature type="region of interest" description="Disordered" evidence="1">
    <location>
        <begin position="1"/>
        <end position="20"/>
    </location>
</feature>
<dbReference type="CDD" id="cd02440">
    <property type="entry name" value="AdoMet_MTases"/>
    <property type="match status" value="1"/>
</dbReference>
<comment type="caution">
    <text evidence="2">The sequence shown here is derived from an EMBL/GenBank/DDBJ whole genome shotgun (WGS) entry which is preliminary data.</text>
</comment>